<accession>A0A0V1DL45</accession>
<reference evidence="1 2" key="1">
    <citation type="submission" date="2015-01" db="EMBL/GenBank/DDBJ databases">
        <title>Evolution of Trichinella species and genotypes.</title>
        <authorList>
            <person name="Korhonen P.K."/>
            <person name="Edoardo P."/>
            <person name="Giuseppe L.R."/>
            <person name="Gasser R.B."/>
        </authorList>
    </citation>
    <scope>NUCLEOTIDE SEQUENCE [LARGE SCALE GENOMIC DNA]</scope>
    <source>
        <strain evidence="1">ISS13</strain>
    </source>
</reference>
<proteinExistence type="predicted"/>
<sequence>LGSPLMGQFWEMEAVWMLSSTEEIKSEPVLLRFEQFVMVGNDNPSVFVELKS</sequence>
<dbReference type="AlphaFoldDB" id="A0A0V1DL45"/>
<evidence type="ECO:0000313" key="2">
    <source>
        <dbReference type="Proteomes" id="UP000054632"/>
    </source>
</evidence>
<gene>
    <name evidence="1" type="ORF">T4A_10222</name>
</gene>
<dbReference type="Proteomes" id="UP000054632">
    <property type="component" value="Unassembled WGS sequence"/>
</dbReference>
<organism evidence="1 2">
    <name type="scientific">Trichinella pseudospiralis</name>
    <name type="common">Parasitic roundworm</name>
    <dbReference type="NCBI Taxonomy" id="6337"/>
    <lineage>
        <taxon>Eukaryota</taxon>
        <taxon>Metazoa</taxon>
        <taxon>Ecdysozoa</taxon>
        <taxon>Nematoda</taxon>
        <taxon>Enoplea</taxon>
        <taxon>Dorylaimia</taxon>
        <taxon>Trichinellida</taxon>
        <taxon>Trichinellidae</taxon>
        <taxon>Trichinella</taxon>
    </lineage>
</organism>
<feature type="non-terminal residue" evidence="1">
    <location>
        <position position="52"/>
    </location>
</feature>
<feature type="non-terminal residue" evidence="1">
    <location>
        <position position="1"/>
    </location>
</feature>
<dbReference type="EMBL" id="JYDR01002444">
    <property type="protein sequence ID" value="KRY62285.1"/>
    <property type="molecule type" value="Genomic_DNA"/>
</dbReference>
<protein>
    <submittedName>
        <fullName evidence="1">Uncharacterized protein</fullName>
    </submittedName>
</protein>
<evidence type="ECO:0000313" key="1">
    <source>
        <dbReference type="EMBL" id="KRY62285.1"/>
    </source>
</evidence>
<comment type="caution">
    <text evidence="1">The sequence shown here is derived from an EMBL/GenBank/DDBJ whole genome shotgun (WGS) entry which is preliminary data.</text>
</comment>
<name>A0A0V1DL45_TRIPS</name>